<evidence type="ECO:0000256" key="5">
    <source>
        <dbReference type="SAM" id="Phobius"/>
    </source>
</evidence>
<feature type="transmembrane region" description="Helical" evidence="5">
    <location>
        <begin position="63"/>
        <end position="81"/>
    </location>
</feature>
<feature type="transmembrane region" description="Helical" evidence="5">
    <location>
        <begin position="6"/>
        <end position="26"/>
    </location>
</feature>
<feature type="transmembrane region" description="Helical" evidence="5">
    <location>
        <begin position="93"/>
        <end position="112"/>
    </location>
</feature>
<evidence type="ECO:0000256" key="2">
    <source>
        <dbReference type="ARBA" id="ARBA00022692"/>
    </source>
</evidence>
<feature type="transmembrane region" description="Helical" evidence="5">
    <location>
        <begin position="33"/>
        <end position="51"/>
    </location>
</feature>
<gene>
    <name evidence="6" type="ORF">GBZ86_09280</name>
</gene>
<dbReference type="AlphaFoldDB" id="A0A6I1MLR2"/>
<dbReference type="Pfam" id="PF04172">
    <property type="entry name" value="LrgB"/>
    <property type="match status" value="1"/>
</dbReference>
<dbReference type="PANTHER" id="PTHR30249:SF0">
    <property type="entry name" value="PLASTIDAL GLYCOLATE_GLYCERATE TRANSLOCATOR 1, CHLOROPLASTIC"/>
    <property type="match status" value="1"/>
</dbReference>
<keyword evidence="3 5" id="KW-1133">Transmembrane helix</keyword>
<reference evidence="6 7" key="1">
    <citation type="submission" date="2019-10" db="EMBL/GenBank/DDBJ databases">
        <title>The Genome Sequence of Clostridium tarantellae Isolated from Fish Brain.</title>
        <authorList>
            <person name="Bano L."/>
            <person name="Kiel M."/>
            <person name="Sales G."/>
            <person name="Doxey A.C."/>
            <person name="Mansfield M.J."/>
            <person name="Schiavone M."/>
            <person name="Rossetto O."/>
            <person name="Pirazzini M."/>
            <person name="Dobrindt U."/>
            <person name="Montecucco C."/>
        </authorList>
    </citation>
    <scope>NUCLEOTIDE SEQUENCE [LARGE SCALE GENOMIC DNA]</scope>
    <source>
        <strain evidence="6 7">DSM 3997</strain>
    </source>
</reference>
<dbReference type="PANTHER" id="PTHR30249">
    <property type="entry name" value="PUTATIVE SEROTONIN TRANSPORTER"/>
    <property type="match status" value="1"/>
</dbReference>
<comment type="caution">
    <text evidence="6">The sequence shown here is derived from an EMBL/GenBank/DDBJ whole genome shotgun (WGS) entry which is preliminary data.</text>
</comment>
<sequence length="236" mass="24960">MEQLITNPLFSILLTLLAFEIGMAIFKKTKFPLFNPLLIAIAFVIAVLLIFKINYQTYNDGGKFINSFLGPATVVLAVPLYKQLESLKENLWPILIGIFVGTFASVSCVIILGKLLGVDTPLIASLVPKSVTTPIGVEVASSLGGICPITIVAIIITGITGSITAPIICKLFRIHDEVAVGISIGTSSHAVGTTKAFEFGETHGAMSSLSIGVAGLMTVFLAPPIFMIASKLLNLV</sequence>
<evidence type="ECO:0000256" key="3">
    <source>
        <dbReference type="ARBA" id="ARBA00022989"/>
    </source>
</evidence>
<evidence type="ECO:0000256" key="4">
    <source>
        <dbReference type="ARBA" id="ARBA00023136"/>
    </source>
</evidence>
<feature type="transmembrane region" description="Helical" evidence="5">
    <location>
        <begin position="209"/>
        <end position="229"/>
    </location>
</feature>
<keyword evidence="2 5" id="KW-0812">Transmembrane</keyword>
<accession>A0A6I1MLR2</accession>
<keyword evidence="7" id="KW-1185">Reference proteome</keyword>
<proteinExistence type="predicted"/>
<evidence type="ECO:0000313" key="7">
    <source>
        <dbReference type="Proteomes" id="UP000430345"/>
    </source>
</evidence>
<evidence type="ECO:0000256" key="1">
    <source>
        <dbReference type="ARBA" id="ARBA00004141"/>
    </source>
</evidence>
<evidence type="ECO:0000313" key="6">
    <source>
        <dbReference type="EMBL" id="MPQ43950.1"/>
    </source>
</evidence>
<organism evidence="6 7">
    <name type="scientific">Clostridium tarantellae</name>
    <dbReference type="NCBI Taxonomy" id="39493"/>
    <lineage>
        <taxon>Bacteria</taxon>
        <taxon>Bacillati</taxon>
        <taxon>Bacillota</taxon>
        <taxon>Clostridia</taxon>
        <taxon>Eubacteriales</taxon>
        <taxon>Clostridiaceae</taxon>
        <taxon>Clostridium</taxon>
    </lineage>
</organism>
<dbReference type="InterPro" id="IPR007300">
    <property type="entry name" value="CidB/LrgB"/>
</dbReference>
<comment type="subcellular location">
    <subcellularLocation>
        <location evidence="1">Membrane</location>
        <topology evidence="1">Multi-pass membrane protein</topology>
    </subcellularLocation>
</comment>
<dbReference type="OrthoDB" id="9811701at2"/>
<protein>
    <submittedName>
        <fullName evidence="6">LrgB family protein</fullName>
    </submittedName>
</protein>
<dbReference type="GO" id="GO:0016020">
    <property type="term" value="C:membrane"/>
    <property type="evidence" value="ECO:0007669"/>
    <property type="project" value="UniProtKB-SubCell"/>
</dbReference>
<dbReference type="RefSeq" id="WP_152889987.1">
    <property type="nucleotide sequence ID" value="NZ_WHJC01000128.1"/>
</dbReference>
<feature type="transmembrane region" description="Helical" evidence="5">
    <location>
        <begin position="143"/>
        <end position="165"/>
    </location>
</feature>
<dbReference type="EMBL" id="WHJC01000128">
    <property type="protein sequence ID" value="MPQ43950.1"/>
    <property type="molecule type" value="Genomic_DNA"/>
</dbReference>
<dbReference type="Proteomes" id="UP000430345">
    <property type="component" value="Unassembled WGS sequence"/>
</dbReference>
<keyword evidence="4 5" id="KW-0472">Membrane</keyword>
<name>A0A6I1MLR2_9CLOT</name>